<accession>A0A8T1SSS5</accession>
<evidence type="ECO:0000313" key="6">
    <source>
        <dbReference type="EMBL" id="KAG6931653.1"/>
    </source>
</evidence>
<feature type="compositionally biased region" description="Pro residues" evidence="4">
    <location>
        <begin position="215"/>
        <end position="228"/>
    </location>
</feature>
<dbReference type="InterPro" id="IPR003599">
    <property type="entry name" value="Ig_sub"/>
</dbReference>
<name>A0A8T1SSS5_CHESE</name>
<gene>
    <name evidence="6" type="ORF">G0U57_001301</name>
</gene>
<evidence type="ECO:0000313" key="7">
    <source>
        <dbReference type="Proteomes" id="UP000765507"/>
    </source>
</evidence>
<dbReference type="SMART" id="SM00409">
    <property type="entry name" value="IG"/>
    <property type="match status" value="1"/>
</dbReference>
<dbReference type="InterPro" id="IPR007110">
    <property type="entry name" value="Ig-like_dom"/>
</dbReference>
<dbReference type="GO" id="GO:0005886">
    <property type="term" value="C:plasma membrane"/>
    <property type="evidence" value="ECO:0007669"/>
    <property type="project" value="TreeGrafter"/>
</dbReference>
<dbReference type="InterPro" id="IPR050671">
    <property type="entry name" value="CD300_family_receptors"/>
</dbReference>
<feature type="domain" description="Ig-like" evidence="5">
    <location>
        <begin position="2"/>
        <end position="95"/>
    </location>
</feature>
<feature type="compositionally biased region" description="Basic residues" evidence="4">
    <location>
        <begin position="120"/>
        <end position="139"/>
    </location>
</feature>
<feature type="non-terminal residue" evidence="6">
    <location>
        <position position="1"/>
    </location>
</feature>
<evidence type="ECO:0000256" key="2">
    <source>
        <dbReference type="ARBA" id="ARBA00022692"/>
    </source>
</evidence>
<dbReference type="EMBL" id="JAHGAV010000117">
    <property type="protein sequence ID" value="KAG6931653.1"/>
    <property type="molecule type" value="Genomic_DNA"/>
</dbReference>
<reference evidence="6 7" key="1">
    <citation type="journal article" date="2020" name="G3 (Bethesda)">
        <title>Draft Genome of the Common Snapping Turtle, Chelydra serpentina, a Model for Phenotypic Plasticity in Reptiles.</title>
        <authorList>
            <person name="Das D."/>
            <person name="Singh S.K."/>
            <person name="Bierstedt J."/>
            <person name="Erickson A."/>
            <person name="Galli G.L.J."/>
            <person name="Crossley D.A. 2nd"/>
            <person name="Rhen T."/>
        </authorList>
    </citation>
    <scope>NUCLEOTIDE SEQUENCE [LARGE SCALE GENOMIC DNA]</scope>
    <source>
        <strain evidence="6">KW</strain>
    </source>
</reference>
<evidence type="ECO:0000259" key="5">
    <source>
        <dbReference type="PROSITE" id="PS50835"/>
    </source>
</evidence>
<proteinExistence type="predicted"/>
<keyword evidence="2" id="KW-0812">Transmembrane</keyword>
<keyword evidence="3" id="KW-0472">Membrane</keyword>
<dbReference type="Gene3D" id="2.60.40.10">
    <property type="entry name" value="Immunoglobulins"/>
    <property type="match status" value="1"/>
</dbReference>
<dbReference type="InterPro" id="IPR013106">
    <property type="entry name" value="Ig_V-set"/>
</dbReference>
<dbReference type="Proteomes" id="UP000765507">
    <property type="component" value="Unassembled WGS sequence"/>
</dbReference>
<comment type="caution">
    <text evidence="6">The sequence shown here is derived from an EMBL/GenBank/DDBJ whole genome shotgun (WGS) entry which is preliminary data.</text>
</comment>
<feature type="region of interest" description="Disordered" evidence="4">
    <location>
        <begin position="117"/>
        <end position="228"/>
    </location>
</feature>
<dbReference type="InterPro" id="IPR013783">
    <property type="entry name" value="Ig-like_fold"/>
</dbReference>
<dbReference type="Pfam" id="PF07686">
    <property type="entry name" value="V-set"/>
    <property type="match status" value="1"/>
</dbReference>
<dbReference type="CDD" id="cd05716">
    <property type="entry name" value="IgV_pIgR_like"/>
    <property type="match status" value="1"/>
</dbReference>
<evidence type="ECO:0000256" key="4">
    <source>
        <dbReference type="SAM" id="MobiDB-lite"/>
    </source>
</evidence>
<comment type="subcellular location">
    <subcellularLocation>
        <location evidence="1">Membrane</location>
    </subcellularLocation>
</comment>
<keyword evidence="7" id="KW-1185">Reference proteome</keyword>
<protein>
    <submittedName>
        <fullName evidence="6">CD300 molecule like family member f</fullName>
    </submittedName>
</protein>
<feature type="compositionally biased region" description="Low complexity" evidence="4">
    <location>
        <begin position="189"/>
        <end position="209"/>
    </location>
</feature>
<evidence type="ECO:0000256" key="1">
    <source>
        <dbReference type="ARBA" id="ARBA00004370"/>
    </source>
</evidence>
<sequence length="228" mass="24327">GPGAVTGPGAVRGPTGGSVAVRCRYREGSERYPKFWCREGGNLLCSNGHIVQTDGSEAEVTRGRVSIRDNHPQRVFTVTVGNLTPADAGTYHCGVGRRRWRWAHALDLSYPVELTVSPGKSRRGPRQCRGCRARGRAGGRWKGGACLDRQIHGNPGGAKRRRPLCAEPGSELPPAAHRPRAPPQPPHAAPFAQRRPAPAQPRGARAGQRLITPLLSPPGPAPRSPVAA</sequence>
<dbReference type="PROSITE" id="PS50835">
    <property type="entry name" value="IG_LIKE"/>
    <property type="match status" value="1"/>
</dbReference>
<dbReference type="InterPro" id="IPR036179">
    <property type="entry name" value="Ig-like_dom_sf"/>
</dbReference>
<dbReference type="GO" id="GO:0004888">
    <property type="term" value="F:transmembrane signaling receptor activity"/>
    <property type="evidence" value="ECO:0007669"/>
    <property type="project" value="TreeGrafter"/>
</dbReference>
<dbReference type="AlphaFoldDB" id="A0A8T1SSS5"/>
<dbReference type="PANTHER" id="PTHR11860">
    <property type="entry name" value="POLYMERIC-IMMUNOGLOBULIN RECEPTOR"/>
    <property type="match status" value="1"/>
</dbReference>
<evidence type="ECO:0000256" key="3">
    <source>
        <dbReference type="ARBA" id="ARBA00023136"/>
    </source>
</evidence>
<dbReference type="OrthoDB" id="8920197at2759"/>
<organism evidence="6 7">
    <name type="scientific">Chelydra serpentina</name>
    <name type="common">Snapping turtle</name>
    <name type="synonym">Testudo serpentina</name>
    <dbReference type="NCBI Taxonomy" id="8475"/>
    <lineage>
        <taxon>Eukaryota</taxon>
        <taxon>Metazoa</taxon>
        <taxon>Chordata</taxon>
        <taxon>Craniata</taxon>
        <taxon>Vertebrata</taxon>
        <taxon>Euteleostomi</taxon>
        <taxon>Archelosauria</taxon>
        <taxon>Testudinata</taxon>
        <taxon>Testudines</taxon>
        <taxon>Cryptodira</taxon>
        <taxon>Durocryptodira</taxon>
        <taxon>Americhelydia</taxon>
        <taxon>Chelydroidea</taxon>
        <taxon>Chelydridae</taxon>
        <taxon>Chelydra</taxon>
    </lineage>
</organism>
<dbReference type="SUPFAM" id="SSF48726">
    <property type="entry name" value="Immunoglobulin"/>
    <property type="match status" value="1"/>
</dbReference>
<dbReference type="PANTHER" id="PTHR11860:SF87">
    <property type="entry name" value="CMRF35-LIKE MOLECULE 8"/>
    <property type="match status" value="1"/>
</dbReference>